<organism evidence="1">
    <name type="scientific">human gut metagenome</name>
    <dbReference type="NCBI Taxonomy" id="408170"/>
    <lineage>
        <taxon>unclassified sequences</taxon>
        <taxon>metagenomes</taxon>
        <taxon>organismal metagenomes</taxon>
    </lineage>
</organism>
<protein>
    <submittedName>
        <fullName evidence="1">Arylsulfatase</fullName>
    </submittedName>
</protein>
<accession>W1XT21</accession>
<feature type="non-terminal residue" evidence="1">
    <location>
        <position position="1"/>
    </location>
</feature>
<reference evidence="1" key="1">
    <citation type="submission" date="2013-12" db="EMBL/GenBank/DDBJ databases">
        <title>A Varibaculum cambriense genome reconstructed from a premature infant gut community with otherwise low bacterial novelty that shifts toward anaerobic metabolism during the third week of life.</title>
        <authorList>
            <person name="Brown C.T."/>
            <person name="Sharon I."/>
            <person name="Thomas B.C."/>
            <person name="Castelle C.J."/>
            <person name="Morowitz M.J."/>
            <person name="Banfield J.F."/>
        </authorList>
    </citation>
    <scope>NUCLEOTIDE SEQUENCE</scope>
</reference>
<sequence>NLNTPLHAFKRVASGPRIDKPQHIFFIVGESIP</sequence>
<proteinExistence type="predicted"/>
<dbReference type="AlphaFoldDB" id="W1XT21"/>
<comment type="caution">
    <text evidence="1">The sequence shown here is derived from an EMBL/GenBank/DDBJ whole genome shotgun (WGS) entry which is preliminary data.</text>
</comment>
<gene>
    <name evidence="1" type="ORF">Q604_UNBC12292G0001</name>
</gene>
<dbReference type="EMBL" id="AZMM01012292">
    <property type="protein sequence ID" value="ETJ33251.1"/>
    <property type="molecule type" value="Genomic_DNA"/>
</dbReference>
<name>W1XT21_9ZZZZ</name>
<evidence type="ECO:0000313" key="1">
    <source>
        <dbReference type="EMBL" id="ETJ33251.1"/>
    </source>
</evidence>